<name>A0ABR0CW35_9LAMI</name>
<evidence type="ECO:0000256" key="1">
    <source>
        <dbReference type="ARBA" id="ARBA00022741"/>
    </source>
</evidence>
<gene>
    <name evidence="4" type="ORF">RD792_012169</name>
</gene>
<protein>
    <recommendedName>
        <fullName evidence="3">AIG1-type G domain-containing protein</fullName>
    </recommendedName>
</protein>
<reference evidence="4 5" key="1">
    <citation type="journal article" date="2023" name="bioRxiv">
        <title>Genome report: Whole genome sequence and annotation of Penstemon davidsonii.</title>
        <authorList>
            <person name="Ostevik K.L."/>
            <person name="Alabady M."/>
            <person name="Zhang M."/>
            <person name="Rausher M.D."/>
        </authorList>
    </citation>
    <scope>NUCLEOTIDE SEQUENCE [LARGE SCALE GENOMIC DNA]</scope>
    <source>
        <strain evidence="4">DNT005</strain>
        <tissue evidence="4">Whole leaf</tissue>
    </source>
</reference>
<evidence type="ECO:0000313" key="4">
    <source>
        <dbReference type="EMBL" id="KAK4481284.1"/>
    </source>
</evidence>
<dbReference type="Gene3D" id="3.40.50.300">
    <property type="entry name" value="P-loop containing nucleotide triphosphate hydrolases"/>
    <property type="match status" value="1"/>
</dbReference>
<comment type="caution">
    <text evidence="4">The sequence shown here is derived from an EMBL/GenBank/DDBJ whole genome shotgun (WGS) entry which is preliminary data.</text>
</comment>
<dbReference type="EMBL" id="JAYDYQ010002685">
    <property type="protein sequence ID" value="KAK4481284.1"/>
    <property type="molecule type" value="Genomic_DNA"/>
</dbReference>
<keyword evidence="2" id="KW-0342">GTP-binding</keyword>
<keyword evidence="1" id="KW-0547">Nucleotide-binding</keyword>
<dbReference type="Proteomes" id="UP001291926">
    <property type="component" value="Unassembled WGS sequence"/>
</dbReference>
<accession>A0ABR0CW35</accession>
<dbReference type="PANTHER" id="PTHR10903:SF184">
    <property type="entry name" value="GTP-BINDING PROTEIN A"/>
    <property type="match status" value="1"/>
</dbReference>
<dbReference type="InterPro" id="IPR027417">
    <property type="entry name" value="P-loop_NTPase"/>
</dbReference>
<dbReference type="InterPro" id="IPR045058">
    <property type="entry name" value="GIMA/IAN/Toc"/>
</dbReference>
<organism evidence="4 5">
    <name type="scientific">Penstemon davidsonii</name>
    <dbReference type="NCBI Taxonomy" id="160366"/>
    <lineage>
        <taxon>Eukaryota</taxon>
        <taxon>Viridiplantae</taxon>
        <taxon>Streptophyta</taxon>
        <taxon>Embryophyta</taxon>
        <taxon>Tracheophyta</taxon>
        <taxon>Spermatophyta</taxon>
        <taxon>Magnoliopsida</taxon>
        <taxon>eudicotyledons</taxon>
        <taxon>Gunneridae</taxon>
        <taxon>Pentapetalae</taxon>
        <taxon>asterids</taxon>
        <taxon>lamiids</taxon>
        <taxon>Lamiales</taxon>
        <taxon>Plantaginaceae</taxon>
        <taxon>Cheloneae</taxon>
        <taxon>Penstemon</taxon>
    </lineage>
</organism>
<dbReference type="Pfam" id="PF04548">
    <property type="entry name" value="AIG1"/>
    <property type="match status" value="1"/>
</dbReference>
<proteinExistence type="predicted"/>
<evidence type="ECO:0000256" key="2">
    <source>
        <dbReference type="ARBA" id="ARBA00023134"/>
    </source>
</evidence>
<evidence type="ECO:0000313" key="5">
    <source>
        <dbReference type="Proteomes" id="UP001291926"/>
    </source>
</evidence>
<feature type="domain" description="AIG1-type G" evidence="3">
    <location>
        <begin position="1"/>
        <end position="87"/>
    </location>
</feature>
<keyword evidence="5" id="KW-1185">Reference proteome</keyword>
<evidence type="ECO:0000259" key="3">
    <source>
        <dbReference type="Pfam" id="PF04548"/>
    </source>
</evidence>
<dbReference type="InterPro" id="IPR006703">
    <property type="entry name" value="G_AIG1"/>
</dbReference>
<dbReference type="PANTHER" id="PTHR10903">
    <property type="entry name" value="GTPASE, IMAP FAMILY MEMBER-RELATED"/>
    <property type="match status" value="1"/>
</dbReference>
<sequence>MIVVFTGGDVLEEDETLDDFLGCDCPEALKEILKMCGNRRLLFDNKTKDKFIKSEQQKQLLSLMNEVVEKNGGIPFTDELFVELKVNAFC</sequence>